<dbReference type="PANTHER" id="PTHR37017">
    <property type="entry name" value="AB HYDROLASE-1 DOMAIN-CONTAINING PROTEIN-RELATED"/>
    <property type="match status" value="1"/>
</dbReference>
<proteinExistence type="predicted"/>
<dbReference type="OrthoDB" id="1263307at2759"/>
<dbReference type="STRING" id="41688.A0A2N3N6M0"/>
<dbReference type="Gene3D" id="3.40.50.1820">
    <property type="entry name" value="alpha/beta hydrolase"/>
    <property type="match status" value="1"/>
</dbReference>
<evidence type="ECO:0000259" key="1">
    <source>
        <dbReference type="Pfam" id="PF12697"/>
    </source>
</evidence>
<dbReference type="Pfam" id="PF12697">
    <property type="entry name" value="Abhydrolase_6"/>
    <property type="match status" value="1"/>
</dbReference>
<dbReference type="EMBL" id="NLAX01000701">
    <property type="protein sequence ID" value="PKS08057.1"/>
    <property type="molecule type" value="Genomic_DNA"/>
</dbReference>
<organism evidence="2 3">
    <name type="scientific">Lomentospora prolificans</name>
    <dbReference type="NCBI Taxonomy" id="41688"/>
    <lineage>
        <taxon>Eukaryota</taxon>
        <taxon>Fungi</taxon>
        <taxon>Dikarya</taxon>
        <taxon>Ascomycota</taxon>
        <taxon>Pezizomycotina</taxon>
        <taxon>Sordariomycetes</taxon>
        <taxon>Hypocreomycetidae</taxon>
        <taxon>Microascales</taxon>
        <taxon>Microascaceae</taxon>
        <taxon>Lomentospora</taxon>
    </lineage>
</organism>
<feature type="domain" description="AB hydrolase-1" evidence="1">
    <location>
        <begin position="7"/>
        <end position="253"/>
    </location>
</feature>
<dbReference type="AlphaFoldDB" id="A0A2N3N6M0"/>
<gene>
    <name evidence="2" type="ORF">jhhlp_006669</name>
</gene>
<dbReference type="VEuPathDB" id="FungiDB:jhhlp_006669"/>
<evidence type="ECO:0000313" key="2">
    <source>
        <dbReference type="EMBL" id="PKS08057.1"/>
    </source>
</evidence>
<dbReference type="Proteomes" id="UP000233524">
    <property type="component" value="Unassembled WGS sequence"/>
</dbReference>
<dbReference type="InterPro" id="IPR052897">
    <property type="entry name" value="Sec-Metab_Biosynth_Hydrolase"/>
</dbReference>
<dbReference type="InterPro" id="IPR000073">
    <property type="entry name" value="AB_hydrolase_1"/>
</dbReference>
<dbReference type="SUPFAM" id="SSF53474">
    <property type="entry name" value="alpha/beta-Hydrolases"/>
    <property type="match status" value="1"/>
</dbReference>
<evidence type="ECO:0000313" key="3">
    <source>
        <dbReference type="Proteomes" id="UP000233524"/>
    </source>
</evidence>
<accession>A0A2N3N6M0</accession>
<dbReference type="InParanoid" id="A0A2N3N6M0"/>
<keyword evidence="3" id="KW-1185">Reference proteome</keyword>
<sequence>MMKPIFILVPGAWHQADHFKTFSEHLEKAGYASEAVKLGCMNSSPPTESFQPDVDACKAVLISHLSRGNDVILCMHSYGGFVGTETSGLIVADAEKYPGKIRRLVYMTAYVPIEGQTVSQMVGEVPAPLADLSHVVIDLENRIYGLHADLAEEVFYHDVPQPERSRCASLLGVHPMSSFESPTTVAGWRKIPSTFIYAKNDRILLLHHQENMVKKAEEVVDEGAIIPFDGPLGKFYVESGHTPFAAKTEEVVDILKRLASES</sequence>
<dbReference type="PANTHER" id="PTHR37017:SF11">
    <property type="entry name" value="ESTERASE_LIPASE_THIOESTERASE DOMAIN-CONTAINING PROTEIN"/>
    <property type="match status" value="1"/>
</dbReference>
<dbReference type="InterPro" id="IPR029058">
    <property type="entry name" value="AB_hydrolase_fold"/>
</dbReference>
<name>A0A2N3N6M0_9PEZI</name>
<reference evidence="2 3" key="1">
    <citation type="journal article" date="2017" name="G3 (Bethesda)">
        <title>First Draft Genome Sequence of the Pathogenic Fungus Lomentospora prolificans (Formerly Scedosporium prolificans).</title>
        <authorList>
            <person name="Luo R."/>
            <person name="Zimin A."/>
            <person name="Workman R."/>
            <person name="Fan Y."/>
            <person name="Pertea G."/>
            <person name="Grossman N."/>
            <person name="Wear M.P."/>
            <person name="Jia B."/>
            <person name="Miller H."/>
            <person name="Casadevall A."/>
            <person name="Timp W."/>
            <person name="Zhang S.X."/>
            <person name="Salzberg S.L."/>
        </authorList>
    </citation>
    <scope>NUCLEOTIDE SEQUENCE [LARGE SCALE GENOMIC DNA]</scope>
    <source>
        <strain evidence="2 3">JHH-5317</strain>
    </source>
</reference>
<comment type="caution">
    <text evidence="2">The sequence shown here is derived from an EMBL/GenBank/DDBJ whole genome shotgun (WGS) entry which is preliminary data.</text>
</comment>
<protein>
    <recommendedName>
        <fullName evidence="1">AB hydrolase-1 domain-containing protein</fullName>
    </recommendedName>
</protein>